<comment type="similarity">
    <text evidence="1">Belongs to the HesB/IscA family.</text>
</comment>
<evidence type="ECO:0000259" key="2">
    <source>
        <dbReference type="Pfam" id="PF01521"/>
    </source>
</evidence>
<organism evidence="3 4">
    <name type="scientific">Dyella humi</name>
    <dbReference type="NCBI Taxonomy" id="1770547"/>
    <lineage>
        <taxon>Bacteria</taxon>
        <taxon>Pseudomonadati</taxon>
        <taxon>Pseudomonadota</taxon>
        <taxon>Gammaproteobacteria</taxon>
        <taxon>Lysobacterales</taxon>
        <taxon>Rhodanobacteraceae</taxon>
        <taxon>Dyella</taxon>
    </lineage>
</organism>
<dbReference type="InterPro" id="IPR016092">
    <property type="entry name" value="ATAP"/>
</dbReference>
<feature type="domain" description="Core" evidence="2">
    <location>
        <begin position="1"/>
        <end position="103"/>
    </location>
</feature>
<dbReference type="Pfam" id="PF01521">
    <property type="entry name" value="Fe-S_biosyn"/>
    <property type="match status" value="1"/>
</dbReference>
<reference evidence="3 4" key="1">
    <citation type="submission" date="2020-10" db="EMBL/GenBank/DDBJ databases">
        <title>Phylogeny of dyella-like bacteria.</title>
        <authorList>
            <person name="Fu J."/>
        </authorList>
    </citation>
    <scope>NUCLEOTIDE SEQUENCE [LARGE SCALE GENOMIC DNA]</scope>
    <source>
        <strain evidence="3 4">DHG40</strain>
    </source>
</reference>
<dbReference type="Gene3D" id="2.60.300.12">
    <property type="entry name" value="HesB-like domain"/>
    <property type="match status" value="1"/>
</dbReference>
<comment type="caution">
    <text evidence="3">The sequence shown here is derived from an EMBL/GenBank/DDBJ whole genome shotgun (WGS) entry which is preliminary data.</text>
</comment>
<dbReference type="InterPro" id="IPR000361">
    <property type="entry name" value="ATAP_core_dom"/>
</dbReference>
<dbReference type="PANTHER" id="PTHR10072:SF41">
    <property type="entry name" value="IRON-SULFUR CLUSTER ASSEMBLY 1 HOMOLOG, MITOCHONDRIAL"/>
    <property type="match status" value="1"/>
</dbReference>
<dbReference type="RefSeq" id="WP_380008430.1">
    <property type="nucleotide sequence ID" value="NZ_JADIKI010000022.1"/>
</dbReference>
<proteinExistence type="inferred from homology"/>
<accession>A0ABW8IHK2</accession>
<dbReference type="EMBL" id="JADIKI010000022">
    <property type="protein sequence ID" value="MFK2854264.1"/>
    <property type="molecule type" value="Genomic_DNA"/>
</dbReference>
<keyword evidence="4" id="KW-1185">Reference proteome</keyword>
<evidence type="ECO:0000313" key="4">
    <source>
        <dbReference type="Proteomes" id="UP001620409"/>
    </source>
</evidence>
<evidence type="ECO:0000313" key="3">
    <source>
        <dbReference type="EMBL" id="MFK2854264.1"/>
    </source>
</evidence>
<gene>
    <name evidence="3" type="ORF">ISP18_06655</name>
</gene>
<sequence length="108" mass="11675">MTISITPSANQRMRQFLAQTPSAAGVRFGVKRTGCSGFAYVVDLAERMSDDDQMFQIDGVPVIVDTKSMPLVEGTEIDFQRQGLNASFVFRNPNATGECGCGESFTVG</sequence>
<dbReference type="PROSITE" id="PS01152">
    <property type="entry name" value="HESB"/>
    <property type="match status" value="1"/>
</dbReference>
<evidence type="ECO:0000256" key="1">
    <source>
        <dbReference type="ARBA" id="ARBA00006718"/>
    </source>
</evidence>
<protein>
    <submittedName>
        <fullName evidence="3">Iron-sulfur cluster assembly accessory protein</fullName>
    </submittedName>
</protein>
<dbReference type="InterPro" id="IPR017870">
    <property type="entry name" value="FeS_cluster_insertion_CS"/>
</dbReference>
<dbReference type="NCBIfam" id="TIGR00049">
    <property type="entry name" value="iron-sulfur cluster assembly accessory protein"/>
    <property type="match status" value="1"/>
</dbReference>
<dbReference type="PANTHER" id="PTHR10072">
    <property type="entry name" value="IRON-SULFUR CLUSTER ASSEMBLY PROTEIN"/>
    <property type="match status" value="1"/>
</dbReference>
<dbReference type="InterPro" id="IPR050322">
    <property type="entry name" value="Fe-S_cluster_asmbl/transfer"/>
</dbReference>
<dbReference type="SUPFAM" id="SSF89360">
    <property type="entry name" value="HesB-like domain"/>
    <property type="match status" value="1"/>
</dbReference>
<name>A0ABW8IHK2_9GAMM</name>
<dbReference type="Proteomes" id="UP001620409">
    <property type="component" value="Unassembled WGS sequence"/>
</dbReference>
<dbReference type="InterPro" id="IPR035903">
    <property type="entry name" value="HesB-like_dom_sf"/>
</dbReference>